<dbReference type="AlphaFoldDB" id="A0A4Z1P3M1"/>
<feature type="chain" id="PRO_5021284317" evidence="2">
    <location>
        <begin position="18"/>
        <end position="134"/>
    </location>
</feature>
<evidence type="ECO:0000256" key="1">
    <source>
        <dbReference type="SAM" id="MobiDB-lite"/>
    </source>
</evidence>
<comment type="caution">
    <text evidence="3">The sequence shown here is derived from an EMBL/GenBank/DDBJ whole genome shotgun (WGS) entry which is preliminary data.</text>
</comment>
<keyword evidence="4" id="KW-1185">Reference proteome</keyword>
<reference evidence="3 4" key="1">
    <citation type="submission" date="2019-04" db="EMBL/GenBank/DDBJ databases">
        <title>High contiguity whole genome sequence and gene annotation resource for two Venturia nashicola isolates.</title>
        <authorList>
            <person name="Prokchorchik M."/>
            <person name="Won K."/>
            <person name="Lee Y."/>
            <person name="Choi E.D."/>
            <person name="Segonzac C."/>
            <person name="Sohn K.H."/>
        </authorList>
    </citation>
    <scope>NUCLEOTIDE SEQUENCE [LARGE SCALE GENOMIC DNA]</scope>
    <source>
        <strain evidence="3 4">PRI2</strain>
    </source>
</reference>
<protein>
    <submittedName>
        <fullName evidence="3">Uncharacterized protein</fullName>
    </submittedName>
</protein>
<accession>A0A4Z1P3M1</accession>
<feature type="compositionally biased region" description="Polar residues" evidence="1">
    <location>
        <begin position="84"/>
        <end position="95"/>
    </location>
</feature>
<keyword evidence="2" id="KW-0732">Signal</keyword>
<sequence>MWSSCLILALLCGQLFAAALTGGSGHNLPRIRPRFPQSRGHLGKGKGFPGGGFGVPTEALTNPPKGPGADPKAALNKAPKDLANPSTATPTQVTETKPLGDSLMALDSPPSLPNGTPGQTPDPPPDPANPAGDP</sequence>
<evidence type="ECO:0000313" key="3">
    <source>
        <dbReference type="EMBL" id="TID23413.1"/>
    </source>
</evidence>
<proteinExistence type="predicted"/>
<name>A0A4Z1P3M1_9PEZI</name>
<evidence type="ECO:0000313" key="4">
    <source>
        <dbReference type="Proteomes" id="UP000298493"/>
    </source>
</evidence>
<feature type="region of interest" description="Disordered" evidence="1">
    <location>
        <begin position="23"/>
        <end position="134"/>
    </location>
</feature>
<organism evidence="3 4">
    <name type="scientific">Venturia nashicola</name>
    <dbReference type="NCBI Taxonomy" id="86259"/>
    <lineage>
        <taxon>Eukaryota</taxon>
        <taxon>Fungi</taxon>
        <taxon>Dikarya</taxon>
        <taxon>Ascomycota</taxon>
        <taxon>Pezizomycotina</taxon>
        <taxon>Dothideomycetes</taxon>
        <taxon>Pleosporomycetidae</taxon>
        <taxon>Venturiales</taxon>
        <taxon>Venturiaceae</taxon>
        <taxon>Venturia</taxon>
    </lineage>
</organism>
<feature type="signal peptide" evidence="2">
    <location>
        <begin position="1"/>
        <end position="17"/>
    </location>
</feature>
<dbReference type="Proteomes" id="UP000298493">
    <property type="component" value="Unassembled WGS sequence"/>
</dbReference>
<gene>
    <name evidence="3" type="ORF">E6O75_ATG03049</name>
</gene>
<evidence type="ECO:0000256" key="2">
    <source>
        <dbReference type="SAM" id="SignalP"/>
    </source>
</evidence>
<feature type="compositionally biased region" description="Pro residues" evidence="1">
    <location>
        <begin position="120"/>
        <end position="134"/>
    </location>
</feature>
<dbReference type="EMBL" id="SNSC02000006">
    <property type="protein sequence ID" value="TID23413.1"/>
    <property type="molecule type" value="Genomic_DNA"/>
</dbReference>
<feature type="compositionally biased region" description="Gly residues" evidence="1">
    <location>
        <begin position="45"/>
        <end position="54"/>
    </location>
</feature>